<name>A0A540L6D0_MALBA</name>
<evidence type="ECO:0000256" key="1">
    <source>
        <dbReference type="SAM" id="MobiDB-lite"/>
    </source>
</evidence>
<dbReference type="PROSITE" id="PS50181">
    <property type="entry name" value="FBOX"/>
    <property type="match status" value="1"/>
</dbReference>
<protein>
    <recommendedName>
        <fullName evidence="2">F-box domain-containing protein</fullName>
    </recommendedName>
</protein>
<dbReference type="SMART" id="SM00256">
    <property type="entry name" value="FBOX"/>
    <property type="match status" value="1"/>
</dbReference>
<proteinExistence type="predicted"/>
<accession>A0A540L6D0</accession>
<dbReference type="AlphaFoldDB" id="A0A540L6D0"/>
<evidence type="ECO:0000313" key="3">
    <source>
        <dbReference type="EMBL" id="TQD82038.1"/>
    </source>
</evidence>
<dbReference type="PANTHER" id="PTHR31672">
    <property type="entry name" value="BNACNNG10540D PROTEIN"/>
    <property type="match status" value="1"/>
</dbReference>
<dbReference type="Gene3D" id="1.20.1280.50">
    <property type="match status" value="1"/>
</dbReference>
<evidence type="ECO:0000313" key="4">
    <source>
        <dbReference type="Proteomes" id="UP000315295"/>
    </source>
</evidence>
<dbReference type="InterPro" id="IPR050796">
    <property type="entry name" value="SCF_F-box_component"/>
</dbReference>
<gene>
    <name evidence="3" type="ORF">C1H46_032388</name>
</gene>
<dbReference type="InterPro" id="IPR001810">
    <property type="entry name" value="F-box_dom"/>
</dbReference>
<reference evidence="3 4" key="1">
    <citation type="journal article" date="2019" name="G3 (Bethesda)">
        <title>Sequencing of a Wild Apple (Malus baccata) Genome Unravels the Differences Between Cultivated and Wild Apple Species Regarding Disease Resistance and Cold Tolerance.</title>
        <authorList>
            <person name="Chen X."/>
        </authorList>
    </citation>
    <scope>NUCLEOTIDE SEQUENCE [LARGE SCALE GENOMIC DNA]</scope>
    <source>
        <strain evidence="4">cv. Shandingzi</strain>
        <tissue evidence="3">Leaves</tissue>
    </source>
</reference>
<dbReference type="CDD" id="cd22157">
    <property type="entry name" value="F-box_AtFBW1-like"/>
    <property type="match status" value="1"/>
</dbReference>
<organism evidence="3 4">
    <name type="scientific">Malus baccata</name>
    <name type="common">Siberian crab apple</name>
    <name type="synonym">Pyrus baccata</name>
    <dbReference type="NCBI Taxonomy" id="106549"/>
    <lineage>
        <taxon>Eukaryota</taxon>
        <taxon>Viridiplantae</taxon>
        <taxon>Streptophyta</taxon>
        <taxon>Embryophyta</taxon>
        <taxon>Tracheophyta</taxon>
        <taxon>Spermatophyta</taxon>
        <taxon>Magnoliopsida</taxon>
        <taxon>eudicotyledons</taxon>
        <taxon>Gunneridae</taxon>
        <taxon>Pentapetalae</taxon>
        <taxon>rosids</taxon>
        <taxon>fabids</taxon>
        <taxon>Rosales</taxon>
        <taxon>Rosaceae</taxon>
        <taxon>Amygdaloideae</taxon>
        <taxon>Maleae</taxon>
        <taxon>Malus</taxon>
    </lineage>
</organism>
<dbReference type="SUPFAM" id="SSF81383">
    <property type="entry name" value="F-box domain"/>
    <property type="match status" value="1"/>
</dbReference>
<feature type="domain" description="F-box" evidence="2">
    <location>
        <begin position="1"/>
        <end position="47"/>
    </location>
</feature>
<dbReference type="Proteomes" id="UP000315295">
    <property type="component" value="Unassembled WGS sequence"/>
</dbReference>
<keyword evidence="4" id="KW-1185">Reference proteome</keyword>
<feature type="region of interest" description="Disordered" evidence="1">
    <location>
        <begin position="163"/>
        <end position="186"/>
    </location>
</feature>
<sequence>MAASCKMPEEMVAQILARLHPNSLTRFKCVRKSWYALVNDPQFVAKHPHSYNEFSSSAHILSKHTVAKKTETTKEEVVFSFLDLSNDSEADFDNLDSVVEDLHFPVSMGLNNGGQIIELPSELDGSIDIIGQSDGILCLIFYTGHIVLYGIVWYADGMGQDRTRQNEERVKMPSYGNKEKKETERL</sequence>
<dbReference type="InterPro" id="IPR036047">
    <property type="entry name" value="F-box-like_dom_sf"/>
</dbReference>
<evidence type="ECO:0000259" key="2">
    <source>
        <dbReference type="PROSITE" id="PS50181"/>
    </source>
</evidence>
<dbReference type="EMBL" id="VIEB01000741">
    <property type="protein sequence ID" value="TQD82038.1"/>
    <property type="molecule type" value="Genomic_DNA"/>
</dbReference>
<dbReference type="Pfam" id="PF12937">
    <property type="entry name" value="F-box-like"/>
    <property type="match status" value="1"/>
</dbReference>
<dbReference type="PANTHER" id="PTHR31672:SF13">
    <property type="entry name" value="F-BOX PROTEIN CPR30-LIKE"/>
    <property type="match status" value="1"/>
</dbReference>
<comment type="caution">
    <text evidence="3">The sequence shown here is derived from an EMBL/GenBank/DDBJ whole genome shotgun (WGS) entry which is preliminary data.</text>
</comment>